<reference evidence="3" key="1">
    <citation type="journal article" date="2019" name="Int. J. Syst. Evol. Microbiol.">
        <title>The Global Catalogue of Microorganisms (GCM) 10K type strain sequencing project: providing services to taxonomists for standard genome sequencing and annotation.</title>
        <authorList>
            <consortium name="The Broad Institute Genomics Platform"/>
            <consortium name="The Broad Institute Genome Sequencing Center for Infectious Disease"/>
            <person name="Wu L."/>
            <person name="Ma J."/>
        </authorList>
    </citation>
    <scope>NUCLEOTIDE SEQUENCE [LARGE SCALE GENOMIC DNA]</scope>
    <source>
        <strain evidence="3">2902at01</strain>
    </source>
</reference>
<keyword evidence="3" id="KW-1185">Reference proteome</keyword>
<feature type="transmembrane region" description="Helical" evidence="1">
    <location>
        <begin position="33"/>
        <end position="50"/>
    </location>
</feature>
<evidence type="ECO:0000313" key="2">
    <source>
        <dbReference type="EMBL" id="MFC4109191.1"/>
    </source>
</evidence>
<organism evidence="2 3">
    <name type="scientific">Micromonospora zhanjiangensis</name>
    <dbReference type="NCBI Taxonomy" id="1522057"/>
    <lineage>
        <taxon>Bacteria</taxon>
        <taxon>Bacillati</taxon>
        <taxon>Actinomycetota</taxon>
        <taxon>Actinomycetes</taxon>
        <taxon>Micromonosporales</taxon>
        <taxon>Micromonosporaceae</taxon>
        <taxon>Micromonospora</taxon>
    </lineage>
</organism>
<proteinExistence type="predicted"/>
<dbReference type="RefSeq" id="WP_377550312.1">
    <property type="nucleotide sequence ID" value="NZ_JBHSBN010000021.1"/>
</dbReference>
<sequence length="127" mass="13538">MLIAVYLLFAIAATCRAGYQLATRFDEAPVAYLLSAVAAVIYIVATVGLARGGSGGRRTAYGCLTVELVGVLAVGFLSVFDPALFPHDTVWSKFGQGYGYVPLVLPVLGLLWLRRTRQVQSFGPPAT</sequence>
<dbReference type="Proteomes" id="UP001595868">
    <property type="component" value="Unassembled WGS sequence"/>
</dbReference>
<evidence type="ECO:0008006" key="4">
    <source>
        <dbReference type="Google" id="ProtNLM"/>
    </source>
</evidence>
<evidence type="ECO:0000313" key="3">
    <source>
        <dbReference type="Proteomes" id="UP001595868"/>
    </source>
</evidence>
<keyword evidence="1" id="KW-1133">Transmembrane helix</keyword>
<evidence type="ECO:0000256" key="1">
    <source>
        <dbReference type="SAM" id="Phobius"/>
    </source>
</evidence>
<comment type="caution">
    <text evidence="2">The sequence shown here is derived from an EMBL/GenBank/DDBJ whole genome shotgun (WGS) entry which is preliminary data.</text>
</comment>
<keyword evidence="1" id="KW-0472">Membrane</keyword>
<gene>
    <name evidence="2" type="ORF">ACFOX0_25075</name>
</gene>
<feature type="transmembrane region" description="Helical" evidence="1">
    <location>
        <begin position="62"/>
        <end position="85"/>
    </location>
</feature>
<name>A0ABV8KSR3_9ACTN</name>
<protein>
    <recommendedName>
        <fullName evidence="4">Integral membrane protein</fullName>
    </recommendedName>
</protein>
<accession>A0ABV8KSR3</accession>
<keyword evidence="1" id="KW-0812">Transmembrane</keyword>
<feature type="transmembrane region" description="Helical" evidence="1">
    <location>
        <begin position="97"/>
        <end position="113"/>
    </location>
</feature>
<dbReference type="EMBL" id="JBHSBN010000021">
    <property type="protein sequence ID" value="MFC4109191.1"/>
    <property type="molecule type" value="Genomic_DNA"/>
</dbReference>